<evidence type="ECO:0000313" key="4">
    <source>
        <dbReference type="Proteomes" id="UP000215305"/>
    </source>
</evidence>
<keyword evidence="4" id="KW-1185">Reference proteome</keyword>
<comment type="caution">
    <text evidence="3">The sequence shown here is derived from an EMBL/GenBank/DDBJ whole genome shotgun (WGS) entry which is preliminary data.</text>
</comment>
<organism evidence="3 4">
    <name type="scientific">Aspergillus thermomutatus</name>
    <name type="common">Neosartorya pseudofischeri</name>
    <dbReference type="NCBI Taxonomy" id="41047"/>
    <lineage>
        <taxon>Eukaryota</taxon>
        <taxon>Fungi</taxon>
        <taxon>Dikarya</taxon>
        <taxon>Ascomycota</taxon>
        <taxon>Pezizomycotina</taxon>
        <taxon>Eurotiomycetes</taxon>
        <taxon>Eurotiomycetidae</taxon>
        <taxon>Eurotiales</taxon>
        <taxon>Aspergillaceae</taxon>
        <taxon>Aspergillus</taxon>
        <taxon>Aspergillus subgen. Fumigati</taxon>
    </lineage>
</organism>
<dbReference type="PANTHER" id="PTHR42059:SF1">
    <property type="entry name" value="TNT DOMAIN-CONTAINING PROTEIN"/>
    <property type="match status" value="1"/>
</dbReference>
<dbReference type="InterPro" id="IPR025331">
    <property type="entry name" value="TNT"/>
</dbReference>
<dbReference type="RefSeq" id="XP_026616800.1">
    <property type="nucleotide sequence ID" value="XM_026758276.1"/>
</dbReference>
<feature type="domain" description="TNT" evidence="2">
    <location>
        <begin position="137"/>
        <end position="229"/>
    </location>
</feature>
<dbReference type="GO" id="GO:0050135">
    <property type="term" value="F:NADP+ nucleosidase activity"/>
    <property type="evidence" value="ECO:0007669"/>
    <property type="project" value="InterPro"/>
</dbReference>
<proteinExistence type="predicted"/>
<dbReference type="GeneID" id="38126631"/>
<evidence type="ECO:0000259" key="2">
    <source>
        <dbReference type="Pfam" id="PF14021"/>
    </source>
</evidence>
<sequence>MFALNPYTPQHCTPYSTMIFTKAILVLSTLLPAVVLSLNQAEDSLFPARCWPNPCAGITFKNDSYVCGDSRLGPVVPPQKFPLRNELRTYARFGALCPAEFLDKWATNVAPNGTYIYPPANGFVVDTEKQPIIGNATLPVGMKLDRFGSEYGSFLAPLGAPYIERALPPSNLNTFDGNYPYNYHVYQVTKAFVVGLGPIAPWFEQPGMGTQFVTYTNVLGLISGGFLRRLNETEYDEKVEYSNPYTPGPNE</sequence>
<evidence type="ECO:0000256" key="1">
    <source>
        <dbReference type="SAM" id="SignalP"/>
    </source>
</evidence>
<evidence type="ECO:0000313" key="3">
    <source>
        <dbReference type="EMBL" id="RHZ62542.1"/>
    </source>
</evidence>
<reference evidence="3" key="1">
    <citation type="submission" date="2018-08" db="EMBL/GenBank/DDBJ databases">
        <title>Draft genome sequence of azole-resistant Aspergillus thermomutatus (Neosartorya pseudofischeri) strain HMR AF 39, isolated from a human nasal aspirate.</title>
        <authorList>
            <person name="Parent-Michaud M."/>
            <person name="Dufresne P.J."/>
            <person name="Fournier E."/>
            <person name="Martineau C."/>
            <person name="Moreira S."/>
            <person name="Perkins V."/>
            <person name="De Repentigny L."/>
            <person name="Dufresne S.F."/>
        </authorList>
    </citation>
    <scope>NUCLEOTIDE SEQUENCE [LARGE SCALE GENOMIC DNA]</scope>
    <source>
        <strain evidence="3">HMR AF 39</strain>
    </source>
</reference>
<feature type="chain" id="PRO_5017325435" description="TNT domain-containing protein" evidence="1">
    <location>
        <begin position="38"/>
        <end position="251"/>
    </location>
</feature>
<dbReference type="VEuPathDB" id="FungiDB:CDV56_104657"/>
<dbReference type="Pfam" id="PF14021">
    <property type="entry name" value="TNT"/>
    <property type="match status" value="1"/>
</dbReference>
<gene>
    <name evidence="3" type="ORF">CDV56_104657</name>
</gene>
<feature type="signal peptide" evidence="1">
    <location>
        <begin position="1"/>
        <end position="37"/>
    </location>
</feature>
<keyword evidence="1" id="KW-0732">Signal</keyword>
<protein>
    <recommendedName>
        <fullName evidence="2">TNT domain-containing protein</fullName>
    </recommendedName>
</protein>
<dbReference type="PANTHER" id="PTHR42059">
    <property type="entry name" value="TNT DOMAIN-CONTAINING PROTEIN"/>
    <property type="match status" value="1"/>
</dbReference>
<dbReference type="Proteomes" id="UP000215305">
    <property type="component" value="Unassembled WGS sequence"/>
</dbReference>
<dbReference type="EMBL" id="NKHU02000036">
    <property type="protein sequence ID" value="RHZ62542.1"/>
    <property type="molecule type" value="Genomic_DNA"/>
</dbReference>
<accession>A0A397HHL4</accession>
<name>A0A397HHL4_ASPTH</name>
<dbReference type="AlphaFoldDB" id="A0A397HHL4"/>
<dbReference type="OrthoDB" id="2923349at2759"/>
<dbReference type="InterPro" id="IPR053024">
    <property type="entry name" value="Fungal_surface_NADase"/>
</dbReference>